<evidence type="ECO:0000313" key="3">
    <source>
        <dbReference type="EMBL" id="KAK9750938.1"/>
    </source>
</evidence>
<evidence type="ECO:0008006" key="5">
    <source>
        <dbReference type="Google" id="ProtNLM"/>
    </source>
</evidence>
<accession>A0AAW1MWP5</accession>
<dbReference type="InterPro" id="IPR039316">
    <property type="entry name" value="CLE25/26"/>
</dbReference>
<dbReference type="EMBL" id="JBDFQZ010000002">
    <property type="protein sequence ID" value="KAK9750938.1"/>
    <property type="molecule type" value="Genomic_DNA"/>
</dbReference>
<dbReference type="AlphaFoldDB" id="A0AAW1MWP5"/>
<reference evidence="3" key="1">
    <citation type="submission" date="2024-03" db="EMBL/GenBank/DDBJ databases">
        <title>WGS assembly of Saponaria officinalis var. Norfolk2.</title>
        <authorList>
            <person name="Jenkins J."/>
            <person name="Shu S."/>
            <person name="Grimwood J."/>
            <person name="Barry K."/>
            <person name="Goodstein D."/>
            <person name="Schmutz J."/>
            <person name="Leebens-Mack J."/>
            <person name="Osbourn A."/>
        </authorList>
    </citation>
    <scope>NUCLEOTIDE SEQUENCE [LARGE SCALE GENOMIC DNA]</scope>
    <source>
        <strain evidence="3">JIC</strain>
    </source>
</reference>
<keyword evidence="2" id="KW-1133">Transmembrane helix</keyword>
<sequence length="110" mass="12439">MGGTIISRKSIFSIKKLIKAIALVSVIWFYLVGYIVASRGTTSIISHNNHNNNNKHQNQDEVIRVVGRSNKLVAHFKMDIINTSKRKVPNGPDPIHNRRASNSRWPPRQA</sequence>
<feature type="region of interest" description="Disordered" evidence="1">
    <location>
        <begin position="84"/>
        <end position="110"/>
    </location>
</feature>
<gene>
    <name evidence="3" type="ORF">RND81_02G231000</name>
</gene>
<dbReference type="Proteomes" id="UP001443914">
    <property type="component" value="Unassembled WGS sequence"/>
</dbReference>
<keyword evidence="2" id="KW-0812">Transmembrane</keyword>
<keyword evidence="4" id="KW-1185">Reference proteome</keyword>
<name>A0AAW1MWP5_SAPOF</name>
<comment type="caution">
    <text evidence="3">The sequence shown here is derived from an EMBL/GenBank/DDBJ whole genome shotgun (WGS) entry which is preliminary data.</text>
</comment>
<evidence type="ECO:0000256" key="1">
    <source>
        <dbReference type="SAM" id="MobiDB-lite"/>
    </source>
</evidence>
<dbReference type="PANTHER" id="PTHR34277">
    <property type="entry name" value="CLAVATA3/ESR (CLE)-RELATED PROTEIN 26"/>
    <property type="match status" value="1"/>
</dbReference>
<feature type="transmembrane region" description="Helical" evidence="2">
    <location>
        <begin position="17"/>
        <end position="37"/>
    </location>
</feature>
<proteinExistence type="predicted"/>
<organism evidence="3 4">
    <name type="scientific">Saponaria officinalis</name>
    <name type="common">Common soapwort</name>
    <name type="synonym">Lychnis saponaria</name>
    <dbReference type="NCBI Taxonomy" id="3572"/>
    <lineage>
        <taxon>Eukaryota</taxon>
        <taxon>Viridiplantae</taxon>
        <taxon>Streptophyta</taxon>
        <taxon>Embryophyta</taxon>
        <taxon>Tracheophyta</taxon>
        <taxon>Spermatophyta</taxon>
        <taxon>Magnoliopsida</taxon>
        <taxon>eudicotyledons</taxon>
        <taxon>Gunneridae</taxon>
        <taxon>Pentapetalae</taxon>
        <taxon>Caryophyllales</taxon>
        <taxon>Caryophyllaceae</taxon>
        <taxon>Caryophylleae</taxon>
        <taxon>Saponaria</taxon>
    </lineage>
</organism>
<evidence type="ECO:0000256" key="2">
    <source>
        <dbReference type="SAM" id="Phobius"/>
    </source>
</evidence>
<keyword evidence="2" id="KW-0472">Membrane</keyword>
<evidence type="ECO:0000313" key="4">
    <source>
        <dbReference type="Proteomes" id="UP001443914"/>
    </source>
</evidence>
<dbReference type="PANTHER" id="PTHR34277:SF2">
    <property type="entry name" value="CLAVATA3_ESR (CLE)-RELATED PROTEIN 26"/>
    <property type="match status" value="1"/>
</dbReference>
<protein>
    <recommendedName>
        <fullName evidence="5">CLAVATA3/ESR (CLE)-related protein 25</fullName>
    </recommendedName>
</protein>